<dbReference type="GO" id="GO:0016491">
    <property type="term" value="F:oxidoreductase activity"/>
    <property type="evidence" value="ECO:0007669"/>
    <property type="project" value="UniProtKB-ARBA"/>
</dbReference>
<gene>
    <name evidence="7" type="ORF">UFOPK2366_00154</name>
</gene>
<dbReference type="EMBL" id="CAEZXM010000015">
    <property type="protein sequence ID" value="CAB4680228.1"/>
    <property type="molecule type" value="Genomic_DNA"/>
</dbReference>
<keyword evidence="3" id="KW-0677">Repeat</keyword>
<proteinExistence type="predicted"/>
<dbReference type="InterPro" id="IPR004017">
    <property type="entry name" value="Cys_rich_dom"/>
</dbReference>
<dbReference type="InterPro" id="IPR017900">
    <property type="entry name" value="4Fe4S_Fe_S_CS"/>
</dbReference>
<keyword evidence="5" id="KW-0411">Iron-sulfur</keyword>
<evidence type="ECO:0000256" key="2">
    <source>
        <dbReference type="ARBA" id="ARBA00022723"/>
    </source>
</evidence>
<keyword evidence="2" id="KW-0479">Metal-binding</keyword>
<feature type="domain" description="4Fe-4S ferredoxin-type" evidence="6">
    <location>
        <begin position="71"/>
        <end position="103"/>
    </location>
</feature>
<evidence type="ECO:0000256" key="1">
    <source>
        <dbReference type="ARBA" id="ARBA00022485"/>
    </source>
</evidence>
<dbReference type="InterPro" id="IPR017896">
    <property type="entry name" value="4Fe4S_Fe-S-bd"/>
</dbReference>
<dbReference type="Gene3D" id="1.10.1060.10">
    <property type="entry name" value="Alpha-helical ferredoxin"/>
    <property type="match status" value="1"/>
</dbReference>
<dbReference type="PROSITE" id="PS51379">
    <property type="entry name" value="4FE4S_FER_2"/>
    <property type="match status" value="2"/>
</dbReference>
<dbReference type="AlphaFoldDB" id="A0A6J6N4X8"/>
<keyword evidence="4" id="KW-0408">Iron</keyword>
<dbReference type="Pfam" id="PF02754">
    <property type="entry name" value="CCG"/>
    <property type="match status" value="2"/>
</dbReference>
<dbReference type="PANTHER" id="PTHR32479:SF17">
    <property type="entry name" value="GLYCOLATE OXIDASE IRON-SULFUR SUBUNIT"/>
    <property type="match status" value="1"/>
</dbReference>
<protein>
    <submittedName>
        <fullName evidence="7">Unannotated protein</fullName>
    </submittedName>
</protein>
<name>A0A6J6N4X8_9ZZZZ</name>
<accession>A0A6J6N4X8</accession>
<dbReference type="InterPro" id="IPR012257">
    <property type="entry name" value="Glc_ox_4Fe-4S"/>
</dbReference>
<dbReference type="Pfam" id="PF13183">
    <property type="entry name" value="Fer4_8"/>
    <property type="match status" value="1"/>
</dbReference>
<organism evidence="7">
    <name type="scientific">freshwater metagenome</name>
    <dbReference type="NCBI Taxonomy" id="449393"/>
    <lineage>
        <taxon>unclassified sequences</taxon>
        <taxon>metagenomes</taxon>
        <taxon>ecological metagenomes</taxon>
    </lineage>
</organism>
<sequence length="403" mass="43172">MRSYVSQMVSGYYGEALMKLQLNEAELASCVGCGLCLPHCPTYRATGEESLSPRGRIAAMRTVFYEEAPIDDAFIGFMETCVQCRGCEPACPSGVHYGHLIEDTRESLAANHRSTPRWQRLAFRALAHHRLLLVGSSLIAVAQRLHLVPKRAGLTKLALRRGPAITATGSDVYVFTGCVMDAWQRPTHRATQRVIESTGATCAVAAKGGECCGALHSHAGLTSQAQRLAMRTMASMPGDAPVLVNSAGCGAAMKDYGHLLDTDAARTFSSRVLDVHEWLAERVDRLPAADPTRARPSIIVQDPCHLRHVQKAHMPVRTVLGRYADIVELDDDGLCCGAGGAYSVLQPELAGQIRDRKLASIARATSASQATVVASANPGCAMHLAAASVVTMHPLDIVADLLP</sequence>
<feature type="domain" description="4Fe-4S ferredoxin-type" evidence="6">
    <location>
        <begin position="18"/>
        <end position="50"/>
    </location>
</feature>
<keyword evidence="1" id="KW-0004">4Fe-4S</keyword>
<evidence type="ECO:0000256" key="5">
    <source>
        <dbReference type="ARBA" id="ARBA00023014"/>
    </source>
</evidence>
<dbReference type="PIRSF" id="PIRSF000139">
    <property type="entry name" value="Glc_ox_4Fe-4S"/>
    <property type="match status" value="1"/>
</dbReference>
<dbReference type="SUPFAM" id="SSF46548">
    <property type="entry name" value="alpha-helical ferredoxin"/>
    <property type="match status" value="1"/>
</dbReference>
<dbReference type="GO" id="GO:0046872">
    <property type="term" value="F:metal ion binding"/>
    <property type="evidence" value="ECO:0007669"/>
    <property type="project" value="UniProtKB-KW"/>
</dbReference>
<evidence type="ECO:0000256" key="4">
    <source>
        <dbReference type="ARBA" id="ARBA00023004"/>
    </source>
</evidence>
<dbReference type="PANTHER" id="PTHR32479">
    <property type="entry name" value="GLYCOLATE OXIDASE IRON-SULFUR SUBUNIT"/>
    <property type="match status" value="1"/>
</dbReference>
<evidence type="ECO:0000313" key="7">
    <source>
        <dbReference type="EMBL" id="CAB4680228.1"/>
    </source>
</evidence>
<dbReference type="GO" id="GO:0051539">
    <property type="term" value="F:4 iron, 4 sulfur cluster binding"/>
    <property type="evidence" value="ECO:0007669"/>
    <property type="project" value="UniProtKB-KW"/>
</dbReference>
<evidence type="ECO:0000256" key="3">
    <source>
        <dbReference type="ARBA" id="ARBA00022737"/>
    </source>
</evidence>
<dbReference type="PROSITE" id="PS00198">
    <property type="entry name" value="4FE4S_FER_1"/>
    <property type="match status" value="2"/>
</dbReference>
<reference evidence="7" key="1">
    <citation type="submission" date="2020-05" db="EMBL/GenBank/DDBJ databases">
        <authorList>
            <person name="Chiriac C."/>
            <person name="Salcher M."/>
            <person name="Ghai R."/>
            <person name="Kavagutti S V."/>
        </authorList>
    </citation>
    <scope>NUCLEOTIDE SEQUENCE</scope>
</reference>
<evidence type="ECO:0000259" key="6">
    <source>
        <dbReference type="PROSITE" id="PS51379"/>
    </source>
</evidence>
<dbReference type="InterPro" id="IPR009051">
    <property type="entry name" value="Helical_ferredxn"/>
</dbReference>